<evidence type="ECO:0000256" key="4">
    <source>
        <dbReference type="ARBA" id="ARBA00022692"/>
    </source>
</evidence>
<evidence type="ECO:0000256" key="6">
    <source>
        <dbReference type="ARBA" id="ARBA00023136"/>
    </source>
</evidence>
<keyword evidence="6 8" id="KW-0472">Membrane</keyword>
<evidence type="ECO:0000256" key="7">
    <source>
        <dbReference type="SAM" id="MobiDB-lite"/>
    </source>
</evidence>
<dbReference type="InterPro" id="IPR020846">
    <property type="entry name" value="MFS_dom"/>
</dbReference>
<feature type="compositionally biased region" description="Polar residues" evidence="7">
    <location>
        <begin position="32"/>
        <end position="46"/>
    </location>
</feature>
<feature type="compositionally biased region" description="Basic and acidic residues" evidence="7">
    <location>
        <begin position="19"/>
        <end position="31"/>
    </location>
</feature>
<dbReference type="PRINTS" id="PR01036">
    <property type="entry name" value="TCRTETB"/>
</dbReference>
<evidence type="ECO:0000313" key="10">
    <source>
        <dbReference type="EMBL" id="PFH45144.1"/>
    </source>
</evidence>
<feature type="transmembrane region" description="Helical" evidence="8">
    <location>
        <begin position="159"/>
        <end position="181"/>
    </location>
</feature>
<feature type="transmembrane region" description="Helical" evidence="8">
    <location>
        <begin position="67"/>
        <end position="92"/>
    </location>
</feature>
<dbReference type="InterPro" id="IPR036259">
    <property type="entry name" value="MFS_trans_sf"/>
</dbReference>
<dbReference type="Gene3D" id="1.20.1250.20">
    <property type="entry name" value="MFS general substrate transporter like domains"/>
    <property type="match status" value="1"/>
</dbReference>
<feature type="transmembrane region" description="Helical" evidence="8">
    <location>
        <begin position="459"/>
        <end position="480"/>
    </location>
</feature>
<evidence type="ECO:0000313" key="11">
    <source>
        <dbReference type="Proteomes" id="UP000242287"/>
    </source>
</evidence>
<organism evidence="10 11">
    <name type="scientific">Amanita thiersii Skay4041</name>
    <dbReference type="NCBI Taxonomy" id="703135"/>
    <lineage>
        <taxon>Eukaryota</taxon>
        <taxon>Fungi</taxon>
        <taxon>Dikarya</taxon>
        <taxon>Basidiomycota</taxon>
        <taxon>Agaricomycotina</taxon>
        <taxon>Agaricomycetes</taxon>
        <taxon>Agaricomycetidae</taxon>
        <taxon>Agaricales</taxon>
        <taxon>Pluteineae</taxon>
        <taxon>Amanitaceae</taxon>
        <taxon>Amanita</taxon>
    </lineage>
</organism>
<dbReference type="SUPFAM" id="SSF103473">
    <property type="entry name" value="MFS general substrate transporter"/>
    <property type="match status" value="1"/>
</dbReference>
<keyword evidence="11" id="KW-1185">Reference proteome</keyword>
<reference evidence="10 11" key="1">
    <citation type="submission" date="2014-02" db="EMBL/GenBank/DDBJ databases">
        <title>Transposable element dynamics among asymbiotic and ectomycorrhizal Amanita fungi.</title>
        <authorList>
            <consortium name="DOE Joint Genome Institute"/>
            <person name="Hess J."/>
            <person name="Skrede I."/>
            <person name="Wolfe B."/>
            <person name="LaButti K."/>
            <person name="Ohm R.A."/>
            <person name="Grigoriev I.V."/>
            <person name="Pringle A."/>
        </authorList>
    </citation>
    <scope>NUCLEOTIDE SEQUENCE [LARGE SCALE GENOMIC DNA]</scope>
    <source>
        <strain evidence="10 11">SKay4041</strain>
    </source>
</reference>
<dbReference type="AlphaFoldDB" id="A0A2A9N850"/>
<feature type="region of interest" description="Disordered" evidence="7">
    <location>
        <begin position="17"/>
        <end position="50"/>
    </location>
</feature>
<keyword evidence="4 8" id="KW-0812">Transmembrane</keyword>
<name>A0A2A9N850_9AGAR</name>
<feature type="transmembrane region" description="Helical" evidence="8">
    <location>
        <begin position="104"/>
        <end position="123"/>
    </location>
</feature>
<feature type="transmembrane region" description="Helical" evidence="8">
    <location>
        <begin position="332"/>
        <end position="351"/>
    </location>
</feature>
<dbReference type="GO" id="GO:0012505">
    <property type="term" value="C:endomembrane system"/>
    <property type="evidence" value="ECO:0007669"/>
    <property type="project" value="UniProtKB-SubCell"/>
</dbReference>
<feature type="transmembrane region" description="Helical" evidence="8">
    <location>
        <begin position="535"/>
        <end position="555"/>
    </location>
</feature>
<dbReference type="PANTHER" id="PTHR23501:SF189">
    <property type="entry name" value="DRUG TRANSPORTER, PUTATIVE (AFU_ORTHOLOGUE AFUA_4G03920)-RELATED"/>
    <property type="match status" value="1"/>
</dbReference>
<feature type="region of interest" description="Disordered" evidence="7">
    <location>
        <begin position="564"/>
        <end position="605"/>
    </location>
</feature>
<feature type="transmembrane region" description="Helical" evidence="8">
    <location>
        <begin position="363"/>
        <end position="388"/>
    </location>
</feature>
<evidence type="ECO:0000259" key="9">
    <source>
        <dbReference type="PROSITE" id="PS50850"/>
    </source>
</evidence>
<evidence type="ECO:0000256" key="5">
    <source>
        <dbReference type="ARBA" id="ARBA00022989"/>
    </source>
</evidence>
<accession>A0A2A9N850</accession>
<comment type="subcellular location">
    <subcellularLocation>
        <location evidence="1">Endomembrane system</location>
        <topology evidence="1">Multi-pass membrane protein</topology>
    </subcellularLocation>
</comment>
<dbReference type="InterPro" id="IPR011701">
    <property type="entry name" value="MFS"/>
</dbReference>
<dbReference type="GO" id="GO:0022857">
    <property type="term" value="F:transmembrane transporter activity"/>
    <property type="evidence" value="ECO:0007669"/>
    <property type="project" value="InterPro"/>
</dbReference>
<proteinExistence type="inferred from homology"/>
<dbReference type="Pfam" id="PF07690">
    <property type="entry name" value="MFS_1"/>
    <property type="match status" value="1"/>
</dbReference>
<feature type="compositionally biased region" description="Basic and acidic residues" evidence="7">
    <location>
        <begin position="564"/>
        <end position="582"/>
    </location>
</feature>
<keyword evidence="3" id="KW-0813">Transport</keyword>
<evidence type="ECO:0000256" key="1">
    <source>
        <dbReference type="ARBA" id="ARBA00004127"/>
    </source>
</evidence>
<dbReference type="CDD" id="cd17502">
    <property type="entry name" value="MFS_Azr1_MDR_like"/>
    <property type="match status" value="1"/>
</dbReference>
<dbReference type="STRING" id="703135.A0A2A9N850"/>
<feature type="transmembrane region" description="Helical" evidence="8">
    <location>
        <begin position="223"/>
        <end position="245"/>
    </location>
</feature>
<protein>
    <recommendedName>
        <fullName evidence="9">Major facilitator superfamily (MFS) profile domain-containing protein</fullName>
    </recommendedName>
</protein>
<dbReference type="Proteomes" id="UP000242287">
    <property type="component" value="Unassembled WGS sequence"/>
</dbReference>
<dbReference type="FunFam" id="1.20.1720.10:FF:000013">
    <property type="entry name" value="Related to multidrug resistance proteins"/>
    <property type="match status" value="1"/>
</dbReference>
<feature type="domain" description="Major facilitator superfamily (MFS) profile" evidence="9">
    <location>
        <begin position="70"/>
        <end position="559"/>
    </location>
</feature>
<keyword evidence="5 8" id="KW-1133">Transmembrane helix</keyword>
<dbReference type="PANTHER" id="PTHR23501">
    <property type="entry name" value="MAJOR FACILITATOR SUPERFAMILY"/>
    <property type="match status" value="1"/>
</dbReference>
<feature type="transmembrane region" description="Helical" evidence="8">
    <location>
        <begin position="292"/>
        <end position="311"/>
    </location>
</feature>
<dbReference type="OrthoDB" id="10021397at2759"/>
<feature type="transmembrane region" description="Helical" evidence="8">
    <location>
        <begin position="193"/>
        <end position="211"/>
    </location>
</feature>
<gene>
    <name evidence="10" type="ORF">AMATHDRAFT_78088</name>
</gene>
<dbReference type="GO" id="GO:0005886">
    <property type="term" value="C:plasma membrane"/>
    <property type="evidence" value="ECO:0007669"/>
    <property type="project" value="TreeGrafter"/>
</dbReference>
<dbReference type="PROSITE" id="PS50850">
    <property type="entry name" value="MFS"/>
    <property type="match status" value="1"/>
</dbReference>
<feature type="transmembrane region" description="Helical" evidence="8">
    <location>
        <begin position="135"/>
        <end position="153"/>
    </location>
</feature>
<evidence type="ECO:0000256" key="8">
    <source>
        <dbReference type="SAM" id="Phobius"/>
    </source>
</evidence>
<evidence type="ECO:0000256" key="2">
    <source>
        <dbReference type="ARBA" id="ARBA00008335"/>
    </source>
</evidence>
<dbReference type="Gene3D" id="1.20.1720.10">
    <property type="entry name" value="Multidrug resistance protein D"/>
    <property type="match status" value="1"/>
</dbReference>
<evidence type="ECO:0000256" key="3">
    <source>
        <dbReference type="ARBA" id="ARBA00022448"/>
    </source>
</evidence>
<dbReference type="EMBL" id="KZ302536">
    <property type="protein sequence ID" value="PFH45144.1"/>
    <property type="molecule type" value="Genomic_DNA"/>
</dbReference>
<feature type="transmembrane region" description="Helical" evidence="8">
    <location>
        <begin position="257"/>
        <end position="280"/>
    </location>
</feature>
<sequence length="605" mass="64646">MSRLMGVVSAQQGYLSRDMPPRELDDSKEQSPRVSLSLPQAHSSSTPEKKEAVTLTDQTNLLPFKQIVVVFLSLSLCIVVSTLDSVIVATAVPTIAAAFDAGSVVSWVPAAFLLTSTSFQPLYGRFSDIFGRKAALAMSMAIFMIGNLISGFSKSILELIIARGIAGAGGGGIIGLCQIVISDVVTLRERGKYQGIIGVVVALGYAIGPIIGGALSEKVSWRWCFWITIPVSLVATCIVVFTLPLKQVEGSMKKKLLVIDYPGTILSLIACALILLPLIWGGVTFPWDSPEVLGTLFGGLFVIGIFCLWEWKGSTLPIVPMYIFKHSTVTGVYITMFVNGFIFFSSIYYIPQYLQAVFGYSPVRAGVLIIPYCVSQIVSSWGSGVLVSRTGKYRMIIHTGFAVGAVSSGLISTVTPESPMAALVIYMLLAGTGGGQTLQTTTVAAQASVPRKDMSVVTAFRNFIRMMGGAFALAVGATIINNTLRASMITLNLPSSVITTIIDDPSKLASPESLGLSQDEVAFILSSGYTHGFKIVNIVNAICGVVATITSILMIKHKELTRGDEDQYRHSEKATDLPRSSKDTAVQEESHCASGSSSDPKKCVV</sequence>
<comment type="similarity">
    <text evidence="2">Belongs to the major facilitator superfamily.</text>
</comment>